<evidence type="ECO:0000313" key="3">
    <source>
        <dbReference type="Proteomes" id="UP000235162"/>
    </source>
</evidence>
<keyword evidence="3" id="KW-1185">Reference proteome</keyword>
<accession>A0AAP8MDN2</accession>
<proteinExistence type="predicted"/>
<organism evidence="2 3">
    <name type="scientific">Halioglobus japonicus</name>
    <dbReference type="NCBI Taxonomy" id="930805"/>
    <lineage>
        <taxon>Bacteria</taxon>
        <taxon>Pseudomonadati</taxon>
        <taxon>Pseudomonadota</taxon>
        <taxon>Gammaproteobacteria</taxon>
        <taxon>Cellvibrionales</taxon>
        <taxon>Halieaceae</taxon>
        <taxon>Halioglobus</taxon>
    </lineage>
</organism>
<keyword evidence="1" id="KW-0732">Signal</keyword>
<reference evidence="2 3" key="1">
    <citation type="submission" date="2018-01" db="EMBL/GenBank/DDBJ databases">
        <title>The draft genome sequence of Halioglobus japonicus S1-36.</title>
        <authorList>
            <person name="Du Z.-J."/>
            <person name="Shi M.-J."/>
        </authorList>
    </citation>
    <scope>NUCLEOTIDE SEQUENCE [LARGE SCALE GENOMIC DNA]</scope>
    <source>
        <strain evidence="2 3">S1-36</strain>
    </source>
</reference>
<comment type="caution">
    <text evidence="2">The sequence shown here is derived from an EMBL/GenBank/DDBJ whole genome shotgun (WGS) entry which is preliminary data.</text>
</comment>
<feature type="signal peptide" evidence="1">
    <location>
        <begin position="1"/>
        <end position="24"/>
    </location>
</feature>
<dbReference type="Proteomes" id="UP000235162">
    <property type="component" value="Unassembled WGS sequence"/>
</dbReference>
<name>A0AAP8MDN2_9GAMM</name>
<dbReference type="KEGG" id="hja:BST95_04845"/>
<evidence type="ECO:0000313" key="2">
    <source>
        <dbReference type="EMBL" id="PLW85609.1"/>
    </source>
</evidence>
<dbReference type="EMBL" id="PKUR01000003">
    <property type="protein sequence ID" value="PLW85609.1"/>
    <property type="molecule type" value="Genomic_DNA"/>
</dbReference>
<sequence>MFFLRLLRLAWLPVCLCMSHSAMSSESADVSPATDEVVLNNGSRFVGELTDMRDGAVQFATELPARWKLPLSI</sequence>
<protein>
    <submittedName>
        <fullName evidence="2">Uncharacterized protein</fullName>
    </submittedName>
</protein>
<dbReference type="AlphaFoldDB" id="A0AAP8MDN2"/>
<feature type="chain" id="PRO_5042954541" evidence="1">
    <location>
        <begin position="25"/>
        <end position="73"/>
    </location>
</feature>
<evidence type="ECO:0000256" key="1">
    <source>
        <dbReference type="SAM" id="SignalP"/>
    </source>
</evidence>
<gene>
    <name evidence="2" type="ORF">C0029_13410</name>
</gene>